<evidence type="ECO:0000256" key="2">
    <source>
        <dbReference type="ARBA" id="ARBA00022527"/>
    </source>
</evidence>
<dbReference type="SMART" id="SM00220">
    <property type="entry name" value="S_TKc"/>
    <property type="match status" value="1"/>
</dbReference>
<evidence type="ECO:0000256" key="1">
    <source>
        <dbReference type="ARBA" id="ARBA00012513"/>
    </source>
</evidence>
<dbReference type="AlphaFoldDB" id="A0A1J4K7B2"/>
<evidence type="ECO:0000256" key="5">
    <source>
        <dbReference type="ARBA" id="ARBA00022777"/>
    </source>
</evidence>
<comment type="catalytic activity">
    <reaction evidence="8">
        <text>L-seryl-[protein] + ATP = O-phospho-L-seryl-[protein] + ADP + H(+)</text>
        <dbReference type="Rhea" id="RHEA:17989"/>
        <dbReference type="Rhea" id="RHEA-COMP:9863"/>
        <dbReference type="Rhea" id="RHEA-COMP:11604"/>
        <dbReference type="ChEBI" id="CHEBI:15378"/>
        <dbReference type="ChEBI" id="CHEBI:29999"/>
        <dbReference type="ChEBI" id="CHEBI:30616"/>
        <dbReference type="ChEBI" id="CHEBI:83421"/>
        <dbReference type="ChEBI" id="CHEBI:456216"/>
        <dbReference type="EC" id="2.7.11.1"/>
    </reaction>
</comment>
<keyword evidence="5 12" id="KW-0418">Kinase</keyword>
<evidence type="ECO:0000256" key="4">
    <source>
        <dbReference type="ARBA" id="ARBA00022741"/>
    </source>
</evidence>
<evidence type="ECO:0000313" key="12">
    <source>
        <dbReference type="EMBL" id="OHT07369.1"/>
    </source>
</evidence>
<dbReference type="SUPFAM" id="SSF56112">
    <property type="entry name" value="Protein kinase-like (PK-like)"/>
    <property type="match status" value="1"/>
</dbReference>
<dbReference type="PANTHER" id="PTHR43895">
    <property type="entry name" value="CALCIUM/CALMODULIN-DEPENDENT PROTEIN KINASE KINASE-RELATED"/>
    <property type="match status" value="1"/>
</dbReference>
<organism evidence="12 13">
    <name type="scientific">Tritrichomonas foetus</name>
    <dbReference type="NCBI Taxonomy" id="1144522"/>
    <lineage>
        <taxon>Eukaryota</taxon>
        <taxon>Metamonada</taxon>
        <taxon>Parabasalia</taxon>
        <taxon>Tritrichomonadida</taxon>
        <taxon>Tritrichomonadidae</taxon>
        <taxon>Tritrichomonas</taxon>
    </lineage>
</organism>
<name>A0A1J4K7B2_9EUKA</name>
<comment type="similarity">
    <text evidence="10">Belongs to the protein kinase superfamily.</text>
</comment>
<dbReference type="FunFam" id="1.10.510.10:FF:000571">
    <property type="entry name" value="Maternal embryonic leucine zipper kinase"/>
    <property type="match status" value="1"/>
</dbReference>
<gene>
    <name evidence="12" type="ORF">TRFO_24454</name>
</gene>
<dbReference type="GO" id="GO:0004674">
    <property type="term" value="F:protein serine/threonine kinase activity"/>
    <property type="evidence" value="ECO:0007669"/>
    <property type="project" value="UniProtKB-KW"/>
</dbReference>
<keyword evidence="4 9" id="KW-0547">Nucleotide-binding</keyword>
<dbReference type="OrthoDB" id="266718at2759"/>
<keyword evidence="6 9" id="KW-0067">ATP-binding</keyword>
<dbReference type="InterPro" id="IPR008271">
    <property type="entry name" value="Ser/Thr_kinase_AS"/>
</dbReference>
<protein>
    <recommendedName>
        <fullName evidence="1">non-specific serine/threonine protein kinase</fullName>
        <ecNumber evidence="1">2.7.11.1</ecNumber>
    </recommendedName>
</protein>
<dbReference type="PROSITE" id="PS00108">
    <property type="entry name" value="PROTEIN_KINASE_ST"/>
    <property type="match status" value="1"/>
</dbReference>
<sequence>MDKIFLENYTILHPIGSGSSSQVYFGFHNHMDIPVAIKVIQLNTSENIERLETIRNEMQIMKRLNHANIIKFFELIELPHYIAIVTEYASNGTLMDHIAYGKPMNPTLVRGIFIQLVSAISYLHNEAKIVHRDLKTENILLDQQFNAKLIDFGLSKQISVNEELLHTRCGSPCYASPEVIKSDGYTEKTDIWSLGILLYLLTTGVFPFYHNNIQKLFNKIISQPLEFPENISIPNSMKALLTGMLAKDPSRRFNIEQVYNSQYIRGNSSVVCSFSSPTLNNMEQNHSFTKDISVPNFHQVKEKYKASNYPVKRISTSNDEVIERMVQWKDDHKMKKSPIKTAIKSSMRCIRFSVPNIRPSRNHPSCMSSPPKSLINPQKSMVSNRMGIHIFNT</sequence>
<dbReference type="RefSeq" id="XP_068360505.1">
    <property type="nucleotide sequence ID" value="XM_068503763.1"/>
</dbReference>
<evidence type="ECO:0000256" key="8">
    <source>
        <dbReference type="ARBA" id="ARBA00048679"/>
    </source>
</evidence>
<proteinExistence type="inferred from homology"/>
<dbReference type="InterPro" id="IPR000719">
    <property type="entry name" value="Prot_kinase_dom"/>
</dbReference>
<dbReference type="PROSITE" id="PS50011">
    <property type="entry name" value="PROTEIN_KINASE_DOM"/>
    <property type="match status" value="1"/>
</dbReference>
<keyword evidence="2 10" id="KW-0723">Serine/threonine-protein kinase</keyword>
<dbReference type="EC" id="2.7.11.1" evidence="1"/>
<accession>A0A1J4K7B2</accession>
<dbReference type="VEuPathDB" id="TrichDB:TRFO_24454"/>
<reference evidence="12" key="1">
    <citation type="submission" date="2016-10" db="EMBL/GenBank/DDBJ databases">
        <authorList>
            <person name="Benchimol M."/>
            <person name="Almeida L.G."/>
            <person name="Vasconcelos A.T."/>
            <person name="Perreira-Neves A."/>
            <person name="Rosa I.A."/>
            <person name="Tasca T."/>
            <person name="Bogo M.R."/>
            <person name="de Souza W."/>
        </authorList>
    </citation>
    <scope>NUCLEOTIDE SEQUENCE [LARGE SCALE GENOMIC DNA]</scope>
    <source>
        <strain evidence="12">K</strain>
    </source>
</reference>
<dbReference type="GO" id="GO:0007165">
    <property type="term" value="P:signal transduction"/>
    <property type="evidence" value="ECO:0007669"/>
    <property type="project" value="TreeGrafter"/>
</dbReference>
<evidence type="ECO:0000259" key="11">
    <source>
        <dbReference type="PROSITE" id="PS50011"/>
    </source>
</evidence>
<dbReference type="GO" id="GO:0005524">
    <property type="term" value="F:ATP binding"/>
    <property type="evidence" value="ECO:0007669"/>
    <property type="project" value="UniProtKB-UniRule"/>
</dbReference>
<feature type="binding site" evidence="9">
    <location>
        <position position="38"/>
    </location>
    <ligand>
        <name>ATP</name>
        <dbReference type="ChEBI" id="CHEBI:30616"/>
    </ligand>
</feature>
<dbReference type="EMBL" id="MLAK01000699">
    <property type="protein sequence ID" value="OHT07369.1"/>
    <property type="molecule type" value="Genomic_DNA"/>
</dbReference>
<evidence type="ECO:0000313" key="13">
    <source>
        <dbReference type="Proteomes" id="UP000179807"/>
    </source>
</evidence>
<keyword evidence="3" id="KW-0808">Transferase</keyword>
<evidence type="ECO:0000256" key="9">
    <source>
        <dbReference type="PROSITE-ProRule" id="PRU10141"/>
    </source>
</evidence>
<dbReference type="Proteomes" id="UP000179807">
    <property type="component" value="Unassembled WGS sequence"/>
</dbReference>
<evidence type="ECO:0000256" key="6">
    <source>
        <dbReference type="ARBA" id="ARBA00022840"/>
    </source>
</evidence>
<dbReference type="InterPro" id="IPR011009">
    <property type="entry name" value="Kinase-like_dom_sf"/>
</dbReference>
<feature type="domain" description="Protein kinase" evidence="11">
    <location>
        <begin position="9"/>
        <end position="264"/>
    </location>
</feature>
<dbReference type="PANTHER" id="PTHR43895:SF32">
    <property type="entry name" value="SERINE_THREONINE-PROTEIN KINASE CHK1"/>
    <property type="match status" value="1"/>
</dbReference>
<evidence type="ECO:0000256" key="3">
    <source>
        <dbReference type="ARBA" id="ARBA00022679"/>
    </source>
</evidence>
<comment type="caution">
    <text evidence="12">The sequence shown here is derived from an EMBL/GenBank/DDBJ whole genome shotgun (WGS) entry which is preliminary data.</text>
</comment>
<keyword evidence="13" id="KW-1185">Reference proteome</keyword>
<dbReference type="GeneID" id="94838467"/>
<dbReference type="Pfam" id="PF00069">
    <property type="entry name" value="Pkinase"/>
    <property type="match status" value="1"/>
</dbReference>
<comment type="catalytic activity">
    <reaction evidence="7">
        <text>L-threonyl-[protein] + ATP = O-phospho-L-threonyl-[protein] + ADP + H(+)</text>
        <dbReference type="Rhea" id="RHEA:46608"/>
        <dbReference type="Rhea" id="RHEA-COMP:11060"/>
        <dbReference type="Rhea" id="RHEA-COMP:11605"/>
        <dbReference type="ChEBI" id="CHEBI:15378"/>
        <dbReference type="ChEBI" id="CHEBI:30013"/>
        <dbReference type="ChEBI" id="CHEBI:30616"/>
        <dbReference type="ChEBI" id="CHEBI:61977"/>
        <dbReference type="ChEBI" id="CHEBI:456216"/>
        <dbReference type="EC" id="2.7.11.1"/>
    </reaction>
</comment>
<dbReference type="PROSITE" id="PS00107">
    <property type="entry name" value="PROTEIN_KINASE_ATP"/>
    <property type="match status" value="1"/>
</dbReference>
<evidence type="ECO:0000256" key="7">
    <source>
        <dbReference type="ARBA" id="ARBA00047899"/>
    </source>
</evidence>
<dbReference type="InterPro" id="IPR017441">
    <property type="entry name" value="Protein_kinase_ATP_BS"/>
</dbReference>
<dbReference type="Gene3D" id="1.10.510.10">
    <property type="entry name" value="Transferase(Phosphotransferase) domain 1"/>
    <property type="match status" value="1"/>
</dbReference>
<evidence type="ECO:0000256" key="10">
    <source>
        <dbReference type="RuleBase" id="RU000304"/>
    </source>
</evidence>